<dbReference type="GO" id="GO:0140662">
    <property type="term" value="F:ATP-dependent protein folding chaperone"/>
    <property type="evidence" value="ECO:0007669"/>
    <property type="project" value="InterPro"/>
</dbReference>
<organism evidence="11 12">
    <name type="scientific">Marinomonas transparens</name>
    <dbReference type="NCBI Taxonomy" id="2795388"/>
    <lineage>
        <taxon>Bacteria</taxon>
        <taxon>Pseudomonadati</taxon>
        <taxon>Pseudomonadota</taxon>
        <taxon>Gammaproteobacteria</taxon>
        <taxon>Oceanospirillales</taxon>
        <taxon>Oceanospirillaceae</taxon>
        <taxon>Marinomonas</taxon>
    </lineage>
</organism>
<keyword evidence="3 8" id="KW-0597">Phosphoprotein</keyword>
<dbReference type="GO" id="GO:0051082">
    <property type="term" value="F:unfolded protein binding"/>
    <property type="evidence" value="ECO:0007669"/>
    <property type="project" value="InterPro"/>
</dbReference>
<dbReference type="PROSITE" id="PS01036">
    <property type="entry name" value="HSP70_3"/>
    <property type="match status" value="1"/>
</dbReference>
<dbReference type="Gene3D" id="1.20.1270.10">
    <property type="match status" value="1"/>
</dbReference>
<accession>A0A934JVX0</accession>
<dbReference type="InterPro" id="IPR029048">
    <property type="entry name" value="HSP70_C_sf"/>
</dbReference>
<evidence type="ECO:0000256" key="4">
    <source>
        <dbReference type="ARBA" id="ARBA00022741"/>
    </source>
</evidence>
<evidence type="ECO:0000256" key="6">
    <source>
        <dbReference type="ARBA" id="ARBA00023016"/>
    </source>
</evidence>
<dbReference type="InterPro" id="IPR018181">
    <property type="entry name" value="Heat_shock_70_CS"/>
</dbReference>
<dbReference type="PANTHER" id="PTHR19375">
    <property type="entry name" value="HEAT SHOCK PROTEIN 70KDA"/>
    <property type="match status" value="1"/>
</dbReference>
<evidence type="ECO:0000256" key="9">
    <source>
        <dbReference type="RuleBase" id="RU003322"/>
    </source>
</evidence>
<keyword evidence="12" id="KW-1185">Reference proteome</keyword>
<evidence type="ECO:0000256" key="8">
    <source>
        <dbReference type="HAMAP-Rule" id="MF_00332"/>
    </source>
</evidence>
<evidence type="ECO:0000256" key="10">
    <source>
        <dbReference type="SAM" id="MobiDB-lite"/>
    </source>
</evidence>
<dbReference type="NCBIfam" id="NF003520">
    <property type="entry name" value="PRK05183.1"/>
    <property type="match status" value="1"/>
</dbReference>
<evidence type="ECO:0000256" key="3">
    <source>
        <dbReference type="ARBA" id="ARBA00022553"/>
    </source>
</evidence>
<evidence type="ECO:0000256" key="2">
    <source>
        <dbReference type="ARBA" id="ARBA00014415"/>
    </source>
</evidence>
<dbReference type="InterPro" id="IPR043129">
    <property type="entry name" value="ATPase_NBD"/>
</dbReference>
<keyword evidence="5 8" id="KW-0067">ATP-binding</keyword>
<protein>
    <recommendedName>
        <fullName evidence="2 8">Chaperone protein DnaK</fullName>
    </recommendedName>
    <alternativeName>
        <fullName evidence="8">HSP70</fullName>
    </alternativeName>
    <alternativeName>
        <fullName evidence="8">Heat shock 70 kDa protein</fullName>
    </alternativeName>
    <alternativeName>
        <fullName evidence="8">Heat shock protein 70</fullName>
    </alternativeName>
</protein>
<dbReference type="FunFam" id="3.90.640.10:FF:000003">
    <property type="entry name" value="Molecular chaperone DnaK"/>
    <property type="match status" value="1"/>
</dbReference>
<feature type="region of interest" description="Disordered" evidence="10">
    <location>
        <begin position="605"/>
        <end position="639"/>
    </location>
</feature>
<dbReference type="AlphaFoldDB" id="A0A934JVX0"/>
<comment type="function">
    <text evidence="8">Acts as a chaperone.</text>
</comment>
<dbReference type="FunFam" id="1.20.1270.10:FF:000001">
    <property type="entry name" value="Molecular chaperone DnaK"/>
    <property type="match status" value="1"/>
</dbReference>
<name>A0A934JVX0_9GAMM</name>
<feature type="modified residue" description="Phosphothreonine; by autocatalysis" evidence="8">
    <location>
        <position position="199"/>
    </location>
</feature>
<evidence type="ECO:0000256" key="7">
    <source>
        <dbReference type="ARBA" id="ARBA00023186"/>
    </source>
</evidence>
<evidence type="ECO:0000256" key="5">
    <source>
        <dbReference type="ARBA" id="ARBA00022840"/>
    </source>
</evidence>
<dbReference type="Pfam" id="PF00012">
    <property type="entry name" value="HSP70"/>
    <property type="match status" value="1"/>
</dbReference>
<dbReference type="FunFam" id="3.30.420.40:FF:000004">
    <property type="entry name" value="Molecular chaperone DnaK"/>
    <property type="match status" value="1"/>
</dbReference>
<comment type="similarity">
    <text evidence="1 8 9">Belongs to the heat shock protein 70 family.</text>
</comment>
<dbReference type="Gene3D" id="2.60.34.10">
    <property type="entry name" value="Substrate Binding Domain Of DNAk, Chain A, domain 1"/>
    <property type="match status" value="1"/>
</dbReference>
<dbReference type="PRINTS" id="PR00301">
    <property type="entry name" value="HEATSHOCK70"/>
</dbReference>
<comment type="induction">
    <text evidence="8">By stress conditions e.g. heat shock.</text>
</comment>
<dbReference type="PROSITE" id="PS00297">
    <property type="entry name" value="HSP70_1"/>
    <property type="match status" value="1"/>
</dbReference>
<dbReference type="CDD" id="cd10234">
    <property type="entry name" value="ASKHA_NBD_HSP70_DnaK-like"/>
    <property type="match status" value="1"/>
</dbReference>
<dbReference type="SUPFAM" id="SSF100934">
    <property type="entry name" value="Heat shock protein 70kD (HSP70), C-terminal subdomain"/>
    <property type="match status" value="1"/>
</dbReference>
<evidence type="ECO:0000313" key="11">
    <source>
        <dbReference type="EMBL" id="MBJ7539237.1"/>
    </source>
</evidence>
<dbReference type="PROSITE" id="PS00329">
    <property type="entry name" value="HSP70_2"/>
    <property type="match status" value="1"/>
</dbReference>
<dbReference type="HAMAP" id="MF_00332">
    <property type="entry name" value="DnaK"/>
    <property type="match status" value="1"/>
</dbReference>
<dbReference type="EMBL" id="JAEMNX010000022">
    <property type="protein sequence ID" value="MBJ7539237.1"/>
    <property type="molecule type" value="Genomic_DNA"/>
</dbReference>
<feature type="compositionally biased region" description="Low complexity" evidence="10">
    <location>
        <begin position="605"/>
        <end position="622"/>
    </location>
</feature>
<evidence type="ECO:0000313" key="12">
    <source>
        <dbReference type="Proteomes" id="UP000628710"/>
    </source>
</evidence>
<keyword evidence="4 8" id="KW-0547">Nucleotide-binding</keyword>
<dbReference type="InterPro" id="IPR029047">
    <property type="entry name" value="HSP70_peptide-bd_sf"/>
</dbReference>
<evidence type="ECO:0000256" key="1">
    <source>
        <dbReference type="ARBA" id="ARBA00007381"/>
    </source>
</evidence>
<dbReference type="InterPro" id="IPR013126">
    <property type="entry name" value="Hsp_70_fam"/>
</dbReference>
<proteinExistence type="evidence at transcript level"/>
<keyword evidence="6 8" id="KW-0346">Stress response</keyword>
<dbReference type="InterPro" id="IPR012725">
    <property type="entry name" value="Chaperone_DnaK"/>
</dbReference>
<dbReference type="GO" id="GO:0005524">
    <property type="term" value="F:ATP binding"/>
    <property type="evidence" value="ECO:0007669"/>
    <property type="project" value="UniProtKB-UniRule"/>
</dbReference>
<dbReference type="NCBIfam" id="NF001413">
    <property type="entry name" value="PRK00290.1"/>
    <property type="match status" value="1"/>
</dbReference>
<dbReference type="Proteomes" id="UP000628710">
    <property type="component" value="Unassembled WGS sequence"/>
</dbReference>
<dbReference type="Gene3D" id="3.90.640.10">
    <property type="entry name" value="Actin, Chain A, domain 4"/>
    <property type="match status" value="1"/>
</dbReference>
<keyword evidence="7 8" id="KW-0143">Chaperone</keyword>
<dbReference type="SUPFAM" id="SSF100920">
    <property type="entry name" value="Heat shock protein 70kD (HSP70), peptide-binding domain"/>
    <property type="match status" value="1"/>
</dbReference>
<dbReference type="SUPFAM" id="SSF53067">
    <property type="entry name" value="Actin-like ATPase domain"/>
    <property type="match status" value="2"/>
</dbReference>
<dbReference type="RefSeq" id="WP_199469642.1">
    <property type="nucleotide sequence ID" value="NZ_JAEMNX010000022.1"/>
</dbReference>
<reference evidence="11" key="1">
    <citation type="submission" date="2020-12" db="EMBL/GenBank/DDBJ databases">
        <title>Marinomonas arctica sp. nov., a psychrotolerant bacterium isolated from the Arctic.</title>
        <authorList>
            <person name="Zhang Y."/>
        </authorList>
    </citation>
    <scope>NUCLEOTIDE SEQUENCE</scope>
    <source>
        <strain evidence="11">C1424</strain>
    </source>
</reference>
<dbReference type="FunFam" id="2.60.34.10:FF:000014">
    <property type="entry name" value="Chaperone protein DnaK HSP70"/>
    <property type="match status" value="1"/>
</dbReference>
<gene>
    <name evidence="8 11" type="primary">dnaK</name>
    <name evidence="11" type="ORF">I8J31_16280</name>
</gene>
<sequence length="639" mass="68275">MGKIIGIDLGTTNSCVAVLDGEKARVIENAEGDRTTPSIVAYTDDGEILVGQSAKRQAVTNPNNTIFAVKRLIGRRFKDDVVQKDISMVPYKIVGAENGDAWVEVKGDKKAPPQVSAEILKKMKKTAEDFLGETVTEAVITVPAYFNDSQRQATKDAGKIAGLEVKRIINEPTAAALAYGLDKNAGDSTIAVYDLGGGTFDISIIEIADVDGEKQFEVLSTNGDTFLGGEDFDMRVIEFLAAEFKKDTGIDLHSDPLALQRLKEAGEKAKVELSSSSQTEVNLPYITADASGPKHLNVKLTRSKLESLVEELVVNSLAPCRQALKDADLSASDIDEVILVGGQTRMPLVQAKVSEFFGKEPRKDVNPDEAVAIGASIQGAVLAGDVKDVLLLDVTPLSLGIETMGGVMTPLIEKNTTIPTKKSQTFSTAEDNQSAVTIHAVQGERKQASQNKSLGRFDLAEIPPAPRGVPQIEVSFDIDANGILSVSAKDKATGKEQSIVIKASSGLSDEEVEKMVQDAEANAEEDRKFEELVQVRNTADGMIHATRKTLTDAGDKATEEEKTAIETAITELEEALTSNDKEQIEEKTNALTQASGSLAQKMYAEAEAAGAAGAEEATSGAAQDDAVDAEFEEVKDDKK</sequence>
<dbReference type="Gene3D" id="3.30.420.40">
    <property type="match status" value="2"/>
</dbReference>
<feature type="compositionally biased region" description="Acidic residues" evidence="10">
    <location>
        <begin position="625"/>
        <end position="639"/>
    </location>
</feature>
<comment type="caution">
    <text evidence="11">The sequence shown here is derived from an EMBL/GenBank/DDBJ whole genome shotgun (WGS) entry which is preliminary data.</text>
</comment>
<dbReference type="NCBIfam" id="TIGR02350">
    <property type="entry name" value="prok_dnaK"/>
    <property type="match status" value="1"/>
</dbReference>